<proteinExistence type="predicted"/>
<dbReference type="InterPro" id="IPR020449">
    <property type="entry name" value="Tscrpt_reg_AraC-type_HTH"/>
</dbReference>
<dbReference type="SUPFAM" id="SSF46689">
    <property type="entry name" value="Homeodomain-like"/>
    <property type="match status" value="1"/>
</dbReference>
<reference evidence="5 6" key="1">
    <citation type="submission" date="2020-08" db="EMBL/GenBank/DDBJ databases">
        <title>Genomic Encyclopedia of Type Strains, Phase III (KMG-III): the genomes of soil and plant-associated and newly described type strains.</title>
        <authorList>
            <person name="Whitman W."/>
        </authorList>
    </citation>
    <scope>NUCLEOTIDE SEQUENCE [LARGE SCALE GENOMIC DNA]</scope>
    <source>
        <strain evidence="5 6">CECT 8075</strain>
    </source>
</reference>
<evidence type="ECO:0000256" key="3">
    <source>
        <dbReference type="ARBA" id="ARBA00023163"/>
    </source>
</evidence>
<dbReference type="PANTHER" id="PTHR30146">
    <property type="entry name" value="LACI-RELATED TRANSCRIPTIONAL REPRESSOR"/>
    <property type="match status" value="1"/>
</dbReference>
<accession>A0A7W5DWG0</accession>
<dbReference type="PROSITE" id="PS00041">
    <property type="entry name" value="HTH_ARAC_FAMILY_1"/>
    <property type="match status" value="1"/>
</dbReference>
<feature type="domain" description="HTH araC/xylS-type" evidence="4">
    <location>
        <begin position="288"/>
        <end position="386"/>
    </location>
</feature>
<evidence type="ECO:0000259" key="4">
    <source>
        <dbReference type="PROSITE" id="PS01124"/>
    </source>
</evidence>
<dbReference type="InterPro" id="IPR018060">
    <property type="entry name" value="HTH_AraC"/>
</dbReference>
<dbReference type="SMART" id="SM00342">
    <property type="entry name" value="HTH_ARAC"/>
    <property type="match status" value="1"/>
</dbReference>
<dbReference type="AlphaFoldDB" id="A0A7W5DWG0"/>
<dbReference type="Gene3D" id="1.10.10.60">
    <property type="entry name" value="Homeodomain-like"/>
    <property type="match status" value="1"/>
</dbReference>
<dbReference type="Gene3D" id="3.40.50.2300">
    <property type="match status" value="2"/>
</dbReference>
<dbReference type="PRINTS" id="PR00032">
    <property type="entry name" value="HTHARAC"/>
</dbReference>
<comment type="caution">
    <text evidence="5">The sequence shown here is derived from an EMBL/GenBank/DDBJ whole genome shotgun (WGS) entry which is preliminary data.</text>
</comment>
<keyword evidence="2" id="KW-0238">DNA-binding</keyword>
<protein>
    <submittedName>
        <fullName evidence="5">LacI family transcriptional regulator</fullName>
    </submittedName>
</protein>
<evidence type="ECO:0000256" key="2">
    <source>
        <dbReference type="ARBA" id="ARBA00023125"/>
    </source>
</evidence>
<dbReference type="InterPro" id="IPR018062">
    <property type="entry name" value="HTH_AraC-typ_CS"/>
</dbReference>
<dbReference type="InterPro" id="IPR028082">
    <property type="entry name" value="Peripla_BP_I"/>
</dbReference>
<evidence type="ECO:0000256" key="1">
    <source>
        <dbReference type="ARBA" id="ARBA00023015"/>
    </source>
</evidence>
<keyword evidence="6" id="KW-1185">Reference proteome</keyword>
<dbReference type="Pfam" id="PF22177">
    <property type="entry name" value="PBP1_XylR"/>
    <property type="match status" value="1"/>
</dbReference>
<dbReference type="SUPFAM" id="SSF53822">
    <property type="entry name" value="Periplasmic binding protein-like I"/>
    <property type="match status" value="1"/>
</dbReference>
<dbReference type="GO" id="GO:0003700">
    <property type="term" value="F:DNA-binding transcription factor activity"/>
    <property type="evidence" value="ECO:0007669"/>
    <property type="project" value="InterPro"/>
</dbReference>
<dbReference type="Pfam" id="PF12833">
    <property type="entry name" value="HTH_18"/>
    <property type="match status" value="1"/>
</dbReference>
<dbReference type="InterPro" id="IPR054031">
    <property type="entry name" value="XylR_PBP1"/>
</dbReference>
<gene>
    <name evidence="5" type="ORF">FHS27_001489</name>
</gene>
<dbReference type="InterPro" id="IPR009057">
    <property type="entry name" value="Homeodomain-like_sf"/>
</dbReference>
<dbReference type="RefSeq" id="WP_184303532.1">
    <property type="nucleotide sequence ID" value="NZ_JACHXU010000004.1"/>
</dbReference>
<dbReference type="CDD" id="cd01543">
    <property type="entry name" value="PBP1_XylR"/>
    <property type="match status" value="1"/>
</dbReference>
<dbReference type="EMBL" id="JACHXU010000004">
    <property type="protein sequence ID" value="MBB3205685.1"/>
    <property type="molecule type" value="Genomic_DNA"/>
</dbReference>
<dbReference type="GO" id="GO:0000976">
    <property type="term" value="F:transcription cis-regulatory region binding"/>
    <property type="evidence" value="ECO:0007669"/>
    <property type="project" value="TreeGrafter"/>
</dbReference>
<evidence type="ECO:0000313" key="5">
    <source>
        <dbReference type="EMBL" id="MBB3205685.1"/>
    </source>
</evidence>
<name>A0A7W5DWG0_9BACT</name>
<evidence type="ECO:0000313" key="6">
    <source>
        <dbReference type="Proteomes" id="UP000536179"/>
    </source>
</evidence>
<keyword evidence="1" id="KW-0805">Transcription regulation</keyword>
<organism evidence="5 6">
    <name type="scientific">Aporhodopirellula rubra</name>
    <dbReference type="NCBI Taxonomy" id="980271"/>
    <lineage>
        <taxon>Bacteria</taxon>
        <taxon>Pseudomonadati</taxon>
        <taxon>Planctomycetota</taxon>
        <taxon>Planctomycetia</taxon>
        <taxon>Pirellulales</taxon>
        <taxon>Pirellulaceae</taxon>
        <taxon>Aporhodopirellula</taxon>
    </lineage>
</organism>
<dbReference type="InterPro" id="IPR046335">
    <property type="entry name" value="LacI/GalR-like_sensor"/>
</dbReference>
<dbReference type="PROSITE" id="PS01124">
    <property type="entry name" value="HTH_ARAC_FAMILY_2"/>
    <property type="match status" value="1"/>
</dbReference>
<dbReference type="Proteomes" id="UP000536179">
    <property type="component" value="Unassembled WGS sequence"/>
</dbReference>
<sequence length="400" mass="44776">MNSQPKVALLVETARGYGRQMLRGIVRYSRLHGPWGFCLTPGDFEQAVPKVREWGGTGIIARIETPRVAQAILDSGLPTIVLDLSRSQLAAESPLLRFSEVKSGSSDAGVMAAEYLIQRGFREFAFVGIPDRVWSKDREEGFCKAIRNAGFDVHVYQPPKSRRERVLEREQPRLAKWLASLPRPIAVMACNDDRGREVAEACHFADIKIPEELVLIGVDNDELLCELADPPLSSVALNATGVGFRAAELLDRMMKGQVVEPQCLIAEPLSVVTRRSTDMIAIDDPEVVEALRFIHDRSNEPIQVADILRRVDISRRNLELRFSRTVGRTLHAELQRVRLERARTLLAESDLSVPKIATASGYGTPSYFIQVFRTTYGTTPSRYRRDLRGERDAAKPTIES</sequence>
<dbReference type="Pfam" id="PF13377">
    <property type="entry name" value="Peripla_BP_3"/>
    <property type="match status" value="1"/>
</dbReference>
<dbReference type="PANTHER" id="PTHR30146:SF24">
    <property type="entry name" value="XYLOSE OPERON REGULATORY PROTEIN"/>
    <property type="match status" value="1"/>
</dbReference>
<keyword evidence="3" id="KW-0804">Transcription</keyword>